<keyword evidence="3 7" id="KW-0812">Transmembrane</keyword>
<comment type="function">
    <text evidence="7">Regulatory subunit of the dolichol-phosphate mannose (DPM) synthase complex; essential for the ER localization.</text>
</comment>
<evidence type="ECO:0000256" key="2">
    <source>
        <dbReference type="ARBA" id="ARBA00005478"/>
    </source>
</evidence>
<evidence type="ECO:0000313" key="8">
    <source>
        <dbReference type="EMBL" id="CAI5760787.1"/>
    </source>
</evidence>
<protein>
    <recommendedName>
        <fullName evidence="7">Dolichol phosphate-mannose biosynthesis regulatory protein</fullName>
    </recommendedName>
</protein>
<comment type="similarity">
    <text evidence="2 7">Belongs to the DPM2 family.</text>
</comment>
<dbReference type="GO" id="GO:0006506">
    <property type="term" value="P:GPI anchor biosynthetic process"/>
    <property type="evidence" value="ECO:0007669"/>
    <property type="project" value="TreeGrafter"/>
</dbReference>
<dbReference type="EMBL" id="CANTUO010000007">
    <property type="protein sequence ID" value="CAI5760787.1"/>
    <property type="molecule type" value="Genomic_DNA"/>
</dbReference>
<dbReference type="Proteomes" id="UP001152885">
    <property type="component" value="Unassembled WGS sequence"/>
</dbReference>
<evidence type="ECO:0000256" key="3">
    <source>
        <dbReference type="ARBA" id="ARBA00022692"/>
    </source>
</evidence>
<dbReference type="GO" id="GO:0033185">
    <property type="term" value="C:dolichol-phosphate-mannose synthase complex"/>
    <property type="evidence" value="ECO:0007669"/>
    <property type="project" value="TreeGrafter"/>
</dbReference>
<keyword evidence="5 7" id="KW-1133">Transmembrane helix</keyword>
<evidence type="ECO:0000313" key="9">
    <source>
        <dbReference type="Proteomes" id="UP001152885"/>
    </source>
</evidence>
<sequence>MALDKSIGVGMIFIASFVFLYYSIWVFILPFINESSFIQQFFLPRDYAIKLPLLLLLLSGLFVGIFVGKVLIKNQQKQKSKKKSQ</sequence>
<comment type="subcellular location">
    <subcellularLocation>
        <location evidence="1 7">Endoplasmic reticulum membrane</location>
        <topology evidence="1 7">Multi-pass membrane protein</topology>
    </subcellularLocation>
</comment>
<evidence type="ECO:0000256" key="4">
    <source>
        <dbReference type="ARBA" id="ARBA00022824"/>
    </source>
</evidence>
<comment type="subunit">
    <text evidence="7">Component of the dolichol-phosphate mannose (DPM) synthase complex.</text>
</comment>
<proteinExistence type="inferred from homology"/>
<gene>
    <name evidence="8" type="ORF">CANVERA_P5295</name>
</gene>
<dbReference type="PANTHER" id="PTHR15039:SF11">
    <property type="entry name" value="DOLICHOL PHOSPHATE-MANNOSE BIOSYNTHESIS REGULATORY PROTEIN"/>
    <property type="match status" value="1"/>
</dbReference>
<feature type="transmembrane region" description="Helical" evidence="7">
    <location>
        <begin position="52"/>
        <end position="72"/>
    </location>
</feature>
<keyword evidence="6 7" id="KW-0472">Membrane</keyword>
<dbReference type="OrthoDB" id="311279at2759"/>
<name>A0A9W4U0E9_9ASCO</name>
<dbReference type="PANTHER" id="PTHR15039">
    <property type="entry name" value="DOLICHOL PHOSPHATE-MANNOSE BIOSYNTHESIS REGULATORY PROTEIN"/>
    <property type="match status" value="1"/>
</dbReference>
<reference evidence="8" key="1">
    <citation type="submission" date="2022-12" db="EMBL/GenBank/DDBJ databases">
        <authorList>
            <person name="Brejova B."/>
        </authorList>
    </citation>
    <scope>NUCLEOTIDE SEQUENCE</scope>
</reference>
<keyword evidence="4 7" id="KW-0256">Endoplasmic reticulum</keyword>
<dbReference type="AlphaFoldDB" id="A0A9W4U0E9"/>
<evidence type="ECO:0000256" key="6">
    <source>
        <dbReference type="ARBA" id="ARBA00023136"/>
    </source>
</evidence>
<dbReference type="InterPro" id="IPR009914">
    <property type="entry name" value="DPM2"/>
</dbReference>
<comment type="caution">
    <text evidence="8">The sequence shown here is derived from an EMBL/GenBank/DDBJ whole genome shotgun (WGS) entry which is preliminary data.</text>
</comment>
<accession>A0A9W4U0E9</accession>
<dbReference type="GO" id="GO:0180047">
    <property type="term" value="P:dolichol phosphate mannose biosynthetic process"/>
    <property type="evidence" value="ECO:0007669"/>
    <property type="project" value="InterPro"/>
</dbReference>
<comment type="pathway">
    <text evidence="7">Protein modification; protein glycosylation.</text>
</comment>
<organism evidence="8 9">
    <name type="scientific">Candida verbasci</name>
    <dbReference type="NCBI Taxonomy" id="1227364"/>
    <lineage>
        <taxon>Eukaryota</taxon>
        <taxon>Fungi</taxon>
        <taxon>Dikarya</taxon>
        <taxon>Ascomycota</taxon>
        <taxon>Saccharomycotina</taxon>
        <taxon>Pichiomycetes</taxon>
        <taxon>Debaryomycetaceae</taxon>
        <taxon>Candida/Lodderomyces clade</taxon>
        <taxon>Candida</taxon>
    </lineage>
</organism>
<dbReference type="GO" id="GO:0005789">
    <property type="term" value="C:endoplasmic reticulum membrane"/>
    <property type="evidence" value="ECO:0007669"/>
    <property type="project" value="UniProtKB-SubCell"/>
</dbReference>
<evidence type="ECO:0000256" key="7">
    <source>
        <dbReference type="RuleBase" id="RU365084"/>
    </source>
</evidence>
<evidence type="ECO:0000256" key="5">
    <source>
        <dbReference type="ARBA" id="ARBA00022989"/>
    </source>
</evidence>
<dbReference type="Pfam" id="PF07297">
    <property type="entry name" value="DPM2"/>
    <property type="match status" value="1"/>
</dbReference>
<evidence type="ECO:0000256" key="1">
    <source>
        <dbReference type="ARBA" id="ARBA00004477"/>
    </source>
</evidence>
<dbReference type="GO" id="GO:0030234">
    <property type="term" value="F:enzyme regulator activity"/>
    <property type="evidence" value="ECO:0007669"/>
    <property type="project" value="UniProtKB-UniRule"/>
</dbReference>
<keyword evidence="9" id="KW-1185">Reference proteome</keyword>
<feature type="transmembrane region" description="Helical" evidence="7">
    <location>
        <begin position="7"/>
        <end position="32"/>
    </location>
</feature>